<evidence type="ECO:0000259" key="3">
    <source>
        <dbReference type="PROSITE" id="PS50090"/>
    </source>
</evidence>
<dbReference type="InterPro" id="IPR050560">
    <property type="entry name" value="MYB_TF"/>
</dbReference>
<reference evidence="5 6" key="1">
    <citation type="journal article" date="2019" name="Sci. Rep.">
        <title>A high-quality genome of Eragrostis curvula grass provides insights into Poaceae evolution and supports new strategies to enhance forage quality.</title>
        <authorList>
            <person name="Carballo J."/>
            <person name="Santos B.A.C.M."/>
            <person name="Zappacosta D."/>
            <person name="Garbus I."/>
            <person name="Selva J.P."/>
            <person name="Gallo C.A."/>
            <person name="Diaz A."/>
            <person name="Albertini E."/>
            <person name="Caccamo M."/>
            <person name="Echenique V."/>
        </authorList>
    </citation>
    <scope>NUCLEOTIDE SEQUENCE [LARGE SCALE GENOMIC DNA]</scope>
    <source>
        <strain evidence="6">cv. Victoria</strain>
        <tissue evidence="5">Leaf</tissue>
    </source>
</reference>
<feature type="domain" description="Myb-like" evidence="3">
    <location>
        <begin position="36"/>
        <end position="80"/>
    </location>
</feature>
<organism evidence="5 6">
    <name type="scientific">Eragrostis curvula</name>
    <name type="common">weeping love grass</name>
    <dbReference type="NCBI Taxonomy" id="38414"/>
    <lineage>
        <taxon>Eukaryota</taxon>
        <taxon>Viridiplantae</taxon>
        <taxon>Streptophyta</taxon>
        <taxon>Embryophyta</taxon>
        <taxon>Tracheophyta</taxon>
        <taxon>Spermatophyta</taxon>
        <taxon>Magnoliopsida</taxon>
        <taxon>Liliopsida</taxon>
        <taxon>Poales</taxon>
        <taxon>Poaceae</taxon>
        <taxon>PACMAD clade</taxon>
        <taxon>Chloridoideae</taxon>
        <taxon>Eragrostideae</taxon>
        <taxon>Eragrostidinae</taxon>
        <taxon>Eragrostis</taxon>
    </lineage>
</organism>
<dbReference type="InterPro" id="IPR017930">
    <property type="entry name" value="Myb_dom"/>
</dbReference>
<dbReference type="GO" id="GO:0000978">
    <property type="term" value="F:RNA polymerase II cis-regulatory region sequence-specific DNA binding"/>
    <property type="evidence" value="ECO:0007669"/>
    <property type="project" value="TreeGrafter"/>
</dbReference>
<dbReference type="Gramene" id="TVU23132">
    <property type="protein sequence ID" value="TVU23132"/>
    <property type="gene ID" value="EJB05_30275"/>
</dbReference>
<sequence length="653" mass="71875">MATGPDLSSSSSAAAVPDAVPAAAAAAAKKDRHIVSWSAEEDGVLRSQIAIHGTDNWTLIAAQFKDKTARQCRRRWYNYLNSECKKGGWSREEDMLLCEAQKVLGNRWTEIAKVVSGRTDNAVKNRFSTLCKRRAKDDELYPESGTPCSNANAKRVLTQIRCLTPGSAESSLPIKLISSDLKENIVPNMRLFGQETSAQDARQPLAIISSSNKDNVKIVETQNIAAKTVTKQLIGVKREGSFLNKDDPKVATLLQQADLLSSLAVKIKTENTSQSMDEAWQKLQHHLVKKDDSEMSESSMSGMASLLDELDDLIVDPYENKEEDEHKQREQNGPINEHDEHCNASSQGSKEVISHLDSDEKMDDCPIDVIKDDSSLSTNTLSGNMEPWPGTVLPASEKLIEVAEDSMLHCMESTPPIVTDFDDLIVDPYEGKEEDEEKLREESEHIDAHDEHSKGSSQTTMELTPDVAPVLNMEDCPVDNYREDNNLCISILSGTMESCQDAEHPASEYLCEVAEDSMLQSVESASPVQSNSQSKECAEIPLLENHSKVAEDSKLQCIEFSSPTHMVLQAKAGAFASPKFGKVGKDSKLPSTEFLSPAHTVPTFQPYEADMPTPKFTASERNFLLSVLELTSPGSKPETSQQPSCKRALLNSL</sequence>
<feature type="compositionally biased region" description="Basic and acidic residues" evidence="2">
    <location>
        <begin position="437"/>
        <end position="454"/>
    </location>
</feature>
<feature type="domain" description="Myb-like" evidence="3">
    <location>
        <begin position="81"/>
        <end position="131"/>
    </location>
</feature>
<feature type="region of interest" description="Disordered" evidence="2">
    <location>
        <begin position="431"/>
        <end position="460"/>
    </location>
</feature>
<dbReference type="PANTHER" id="PTHR45614:SF76">
    <property type="entry name" value="TRANSCRIPTION FACTOR MYB124"/>
    <property type="match status" value="1"/>
</dbReference>
<keyword evidence="6" id="KW-1185">Reference proteome</keyword>
<evidence type="ECO:0000256" key="1">
    <source>
        <dbReference type="ARBA" id="ARBA00023125"/>
    </source>
</evidence>
<dbReference type="Pfam" id="PF13921">
    <property type="entry name" value="Myb_DNA-bind_6"/>
    <property type="match status" value="1"/>
</dbReference>
<dbReference type="EMBL" id="RWGY01000024">
    <property type="protein sequence ID" value="TVU23132.1"/>
    <property type="molecule type" value="Genomic_DNA"/>
</dbReference>
<gene>
    <name evidence="5" type="ORF">EJB05_30275</name>
</gene>
<dbReference type="GO" id="GO:0005634">
    <property type="term" value="C:nucleus"/>
    <property type="evidence" value="ECO:0007669"/>
    <property type="project" value="TreeGrafter"/>
</dbReference>
<comment type="caution">
    <text evidence="5">The sequence shown here is derived from an EMBL/GenBank/DDBJ whole genome shotgun (WGS) entry which is preliminary data.</text>
</comment>
<dbReference type="Gene3D" id="1.10.10.60">
    <property type="entry name" value="Homeodomain-like"/>
    <property type="match status" value="2"/>
</dbReference>
<dbReference type="InterPro" id="IPR009057">
    <property type="entry name" value="Homeodomain-like_sf"/>
</dbReference>
<dbReference type="OrthoDB" id="2143914at2759"/>
<keyword evidence="1" id="KW-0238">DNA-binding</keyword>
<dbReference type="CDD" id="cd00167">
    <property type="entry name" value="SANT"/>
    <property type="match status" value="2"/>
</dbReference>
<dbReference type="Proteomes" id="UP000324897">
    <property type="component" value="Unassembled WGS sequence"/>
</dbReference>
<dbReference type="PANTHER" id="PTHR45614">
    <property type="entry name" value="MYB PROTEIN-RELATED"/>
    <property type="match status" value="1"/>
</dbReference>
<dbReference type="InterPro" id="IPR001005">
    <property type="entry name" value="SANT/Myb"/>
</dbReference>
<evidence type="ECO:0000313" key="5">
    <source>
        <dbReference type="EMBL" id="TVU23132.1"/>
    </source>
</evidence>
<feature type="compositionally biased region" description="Polar residues" evidence="2">
    <location>
        <begin position="632"/>
        <end position="644"/>
    </location>
</feature>
<feature type="region of interest" description="Disordered" evidence="2">
    <location>
        <begin position="632"/>
        <end position="653"/>
    </location>
</feature>
<dbReference type="PROSITE" id="PS50090">
    <property type="entry name" value="MYB_LIKE"/>
    <property type="match status" value="2"/>
</dbReference>
<feature type="compositionally biased region" description="Basic and acidic residues" evidence="2">
    <location>
        <begin position="321"/>
        <end position="342"/>
    </location>
</feature>
<accession>A0A5J9UHI4</accession>
<proteinExistence type="predicted"/>
<dbReference type="GO" id="GO:0000981">
    <property type="term" value="F:DNA-binding transcription factor activity, RNA polymerase II-specific"/>
    <property type="evidence" value="ECO:0007669"/>
    <property type="project" value="TreeGrafter"/>
</dbReference>
<evidence type="ECO:0000313" key="6">
    <source>
        <dbReference type="Proteomes" id="UP000324897"/>
    </source>
</evidence>
<dbReference type="PROSITE" id="PS51294">
    <property type="entry name" value="HTH_MYB"/>
    <property type="match status" value="2"/>
</dbReference>
<evidence type="ECO:0000259" key="4">
    <source>
        <dbReference type="PROSITE" id="PS51294"/>
    </source>
</evidence>
<feature type="domain" description="HTH myb-type" evidence="4">
    <location>
        <begin position="29"/>
        <end position="84"/>
    </location>
</feature>
<feature type="domain" description="HTH myb-type" evidence="4">
    <location>
        <begin position="85"/>
        <end position="135"/>
    </location>
</feature>
<evidence type="ECO:0000256" key="2">
    <source>
        <dbReference type="SAM" id="MobiDB-lite"/>
    </source>
</evidence>
<dbReference type="SMART" id="SM00717">
    <property type="entry name" value="SANT"/>
    <property type="match status" value="2"/>
</dbReference>
<protein>
    <submittedName>
        <fullName evidence="5">Uncharacterized protein</fullName>
    </submittedName>
</protein>
<dbReference type="SUPFAM" id="SSF46689">
    <property type="entry name" value="Homeodomain-like"/>
    <property type="match status" value="1"/>
</dbReference>
<dbReference type="AlphaFoldDB" id="A0A5J9UHI4"/>
<feature type="region of interest" description="Disordered" evidence="2">
    <location>
        <begin position="321"/>
        <end position="357"/>
    </location>
</feature>
<name>A0A5J9UHI4_9POAL</name>